<evidence type="ECO:0000256" key="10">
    <source>
        <dbReference type="ARBA" id="ARBA00023124"/>
    </source>
</evidence>
<dbReference type="PROSITE" id="PS52020">
    <property type="entry name" value="CRESS_DNA_REP"/>
    <property type="match status" value="1"/>
</dbReference>
<evidence type="ECO:0000313" key="14">
    <source>
        <dbReference type="EMBL" id="AQU11710.1"/>
    </source>
</evidence>
<dbReference type="GO" id="GO:0004519">
    <property type="term" value="F:endonuclease activity"/>
    <property type="evidence" value="ECO:0007669"/>
    <property type="project" value="UniProtKB-KW"/>
</dbReference>
<dbReference type="InterPro" id="IPR049912">
    <property type="entry name" value="CRESS_DNA_REP"/>
</dbReference>
<evidence type="ECO:0000256" key="11">
    <source>
        <dbReference type="ARBA" id="ARBA00023125"/>
    </source>
</evidence>
<keyword evidence="5" id="KW-0540">Nuclease</keyword>
<evidence type="ECO:0000256" key="9">
    <source>
        <dbReference type="ARBA" id="ARBA00022801"/>
    </source>
</evidence>
<evidence type="ECO:0000259" key="13">
    <source>
        <dbReference type="PROSITE" id="PS52020"/>
    </source>
</evidence>
<dbReference type="SUPFAM" id="SSF55464">
    <property type="entry name" value="Origin of replication-binding domain, RBD-like"/>
    <property type="match status" value="1"/>
</dbReference>
<dbReference type="GO" id="GO:0016779">
    <property type="term" value="F:nucleotidyltransferase activity"/>
    <property type="evidence" value="ECO:0007669"/>
    <property type="project" value="UniProtKB-KW"/>
</dbReference>
<proteinExistence type="predicted"/>
<sequence>MSLLFFVENLETPKTPKNPSKTEKKAKNKKEKSNFRANAKSMSITYSHCKVKKDKLMEFMKTFNPIEIYIAQELHKDGYPHIHIMITFSHKNYKDCRIYDYTDPEDNVLYHPNWSGTKDYTKWKNYLIKEDKEFLLWQKDLTPNDFELGHKERMMKDVHFAKKWEKTNSLKEINYPINFCGHIIDKPNPATKDRNMWIVGKPNERKTFNMNKTFKGLKVFIRSNDVYPFEDYNDEDIVIYDDYLPKFTEIADVCNTWEVRKRIYGGCRYHTKYWGENSRTVIVLTNTRLKDYCGNDESERKLLPAMKARFKEYRLINDKITPFVETPNLADELVTYKVNNSEQISTYLNIVNDKINIPTPIIGKSNKGYVPLQFQLMKYVIET</sequence>
<evidence type="ECO:0000256" key="7">
    <source>
        <dbReference type="ARBA" id="ARBA00022741"/>
    </source>
</evidence>
<dbReference type="GO" id="GO:0046872">
    <property type="term" value="F:metal ion binding"/>
    <property type="evidence" value="ECO:0007669"/>
    <property type="project" value="UniProtKB-KW"/>
</dbReference>
<dbReference type="Gene3D" id="3.40.1310.20">
    <property type="match status" value="1"/>
</dbReference>
<keyword evidence="4" id="KW-0235">DNA replication</keyword>
<dbReference type="GO" id="GO:0042025">
    <property type="term" value="C:host cell nucleus"/>
    <property type="evidence" value="ECO:0007669"/>
    <property type="project" value="UniProtKB-SubCell"/>
</dbReference>
<evidence type="ECO:0000256" key="8">
    <source>
        <dbReference type="ARBA" id="ARBA00022759"/>
    </source>
</evidence>
<evidence type="ECO:0000256" key="2">
    <source>
        <dbReference type="ARBA" id="ARBA00022679"/>
    </source>
</evidence>
<name>A0A1S6LVF1_9VIRU</name>
<dbReference type="GO" id="GO:0006260">
    <property type="term" value="P:DNA replication"/>
    <property type="evidence" value="ECO:0007669"/>
    <property type="project" value="UniProtKB-KW"/>
</dbReference>
<keyword evidence="2" id="KW-0808">Transferase</keyword>
<comment type="subcellular location">
    <subcellularLocation>
        <location evidence="1">Host nucleus</location>
    </subcellularLocation>
</comment>
<keyword evidence="6" id="KW-0479">Metal-binding</keyword>
<feature type="domain" description="CRESS-DNA virus Rep endonuclease" evidence="13">
    <location>
        <begin position="36"/>
        <end position="151"/>
    </location>
</feature>
<evidence type="ECO:0000256" key="3">
    <source>
        <dbReference type="ARBA" id="ARBA00022695"/>
    </source>
</evidence>
<dbReference type="GO" id="GO:0003677">
    <property type="term" value="F:DNA binding"/>
    <property type="evidence" value="ECO:0007669"/>
    <property type="project" value="UniProtKB-KW"/>
</dbReference>
<keyword evidence="8" id="KW-0255">Endonuclease</keyword>
<keyword evidence="10" id="KW-0190">Covalent protein-DNA linkage</keyword>
<protein>
    <submittedName>
        <fullName evidence="14">Replication protein</fullName>
    </submittedName>
</protein>
<evidence type="ECO:0000256" key="4">
    <source>
        <dbReference type="ARBA" id="ARBA00022705"/>
    </source>
</evidence>
<evidence type="ECO:0000256" key="5">
    <source>
        <dbReference type="ARBA" id="ARBA00022722"/>
    </source>
</evidence>
<dbReference type="GO" id="GO:0000166">
    <property type="term" value="F:nucleotide binding"/>
    <property type="evidence" value="ECO:0007669"/>
    <property type="project" value="UniProtKB-KW"/>
</dbReference>
<organism evidence="14">
    <name type="scientific">Cruciviridae sp</name>
    <dbReference type="NCBI Taxonomy" id="1955495"/>
    <lineage>
        <taxon>Viruses</taxon>
        <taxon>Cruciviruses</taxon>
    </lineage>
</organism>
<keyword evidence="3" id="KW-0548">Nucleotidyltransferase</keyword>
<evidence type="ECO:0000256" key="6">
    <source>
        <dbReference type="ARBA" id="ARBA00022723"/>
    </source>
</evidence>
<accession>A0A1S6LVF1</accession>
<keyword evidence="9" id="KW-0378">Hydrolase</keyword>
<dbReference type="GO" id="GO:0016787">
    <property type="term" value="F:hydrolase activity"/>
    <property type="evidence" value="ECO:0007669"/>
    <property type="project" value="UniProtKB-KW"/>
</dbReference>
<keyword evidence="11" id="KW-0238">DNA-binding</keyword>
<feature type="region of interest" description="Disordered" evidence="12">
    <location>
        <begin position="14"/>
        <end position="35"/>
    </location>
</feature>
<dbReference type="EMBL" id="KX388496">
    <property type="protein sequence ID" value="AQU11710.1"/>
    <property type="molecule type" value="Genomic_DNA"/>
</dbReference>
<keyword evidence="7" id="KW-0547">Nucleotide-binding</keyword>
<reference evidence="14" key="1">
    <citation type="journal article" date="2016" name="Virus Evol.">
        <title>Diversity and comparative genomics of chimeric viruses in Sphagnum-dominated peatlands.</title>
        <authorList>
            <person name="Quaiser A."/>
            <person name="Krupovic M."/>
            <person name="Dufresne A."/>
            <person name="Francez A.J."/>
            <person name="Roux S."/>
        </authorList>
    </citation>
    <scope>NUCLEOTIDE SEQUENCE</scope>
    <source>
        <strain evidence="14">CRUV-17-B</strain>
    </source>
</reference>
<evidence type="ECO:0000256" key="1">
    <source>
        <dbReference type="ARBA" id="ARBA00004147"/>
    </source>
</evidence>
<dbReference type="Pfam" id="PF00799">
    <property type="entry name" value="Gemini_AL1"/>
    <property type="match status" value="1"/>
</dbReference>
<evidence type="ECO:0000256" key="12">
    <source>
        <dbReference type="SAM" id="MobiDB-lite"/>
    </source>
</evidence>